<dbReference type="InterPro" id="IPR013044">
    <property type="entry name" value="DUF1548"/>
</dbReference>
<organism evidence="4 5">
    <name type="scientific">Chlamydia buteonis</name>
    <dbReference type="NCBI Taxonomy" id="2494525"/>
    <lineage>
        <taxon>Bacteria</taxon>
        <taxon>Pseudomonadati</taxon>
        <taxon>Chlamydiota</taxon>
        <taxon>Chlamydiia</taxon>
        <taxon>Chlamydiales</taxon>
        <taxon>Chlamydiaceae</taxon>
        <taxon>Chlamydia/Chlamydophila group</taxon>
        <taxon>Chlamydia</taxon>
    </lineage>
</organism>
<keyword evidence="1" id="KW-1133">Transmembrane helix</keyword>
<dbReference type="EMBL" id="CP067334">
    <property type="protein sequence ID" value="QXE28207.1"/>
    <property type="molecule type" value="Genomic_DNA"/>
</dbReference>
<protein>
    <submittedName>
        <fullName evidence="4">DUF1548 domain-containing protein</fullName>
    </submittedName>
</protein>
<evidence type="ECO:0000313" key="5">
    <source>
        <dbReference type="Proteomes" id="UP000683565"/>
    </source>
</evidence>
<keyword evidence="1" id="KW-0812">Transmembrane</keyword>
<name>A0ABX8LDW9_9CHLA</name>
<dbReference type="Proteomes" id="UP000683565">
    <property type="component" value="Chromosome"/>
</dbReference>
<keyword evidence="1" id="KW-0472">Membrane</keyword>
<evidence type="ECO:0000259" key="2">
    <source>
        <dbReference type="Pfam" id="PF07560"/>
    </source>
</evidence>
<dbReference type="InterPro" id="IPR011436">
    <property type="entry name" value="DUF1539"/>
</dbReference>
<gene>
    <name evidence="4" type="ORF">JJJ19_01605</name>
</gene>
<sequence length="434" mass="49312">MSVFLNPSNAQLTPSYSSPLSCCQHITTCIKEASLCSLFSTIFSKIVSNWVIEHVESFLGYLAISALACLTSALISLVLYVLLIPVKLVVAAITLPCCRKTQETSLLIETPKVLIPLTETQEAFVEEVKQSILQNLTNEFEINTSEDILSLTPIPSPFLTSLETASCEKISCNYKKLIRLINNLNCWDSGWRNIMNYLTIELSEDPSHPDAQTFPIMMHHLILALEDRNISAEKKRSALNDISSYANMCRPTWGEAIFRSINHLYNTRNSGRDQILLWLQMFKEHLLTQQQLVAHEEEWHQINGLKHIYGKQLGLITHHLNQNLSGLTLRQTSGLPQNIEKYKALKKSFEQAYTASYSQLVSYLHNAFVTSTPEIQAYIYNYLLDIVASTIDLPETGAHIDVVIDCFYNENYELKPEGIIYLLYIMEIIVPKRT</sequence>
<proteinExistence type="predicted"/>
<accession>A0ABX8LDW9</accession>
<dbReference type="RefSeq" id="WP_131743713.1">
    <property type="nucleotide sequence ID" value="NZ_CAAAFM010000001.1"/>
</dbReference>
<evidence type="ECO:0000259" key="3">
    <source>
        <dbReference type="Pfam" id="PF07579"/>
    </source>
</evidence>
<dbReference type="Pfam" id="PF07579">
    <property type="entry name" value="DUF1548"/>
    <property type="match status" value="1"/>
</dbReference>
<feature type="transmembrane region" description="Helical" evidence="1">
    <location>
        <begin position="58"/>
        <end position="83"/>
    </location>
</feature>
<feature type="domain" description="DUF1548" evidence="3">
    <location>
        <begin position="295"/>
        <end position="429"/>
    </location>
</feature>
<evidence type="ECO:0000256" key="1">
    <source>
        <dbReference type="SAM" id="Phobius"/>
    </source>
</evidence>
<dbReference type="Pfam" id="PF07560">
    <property type="entry name" value="DUF1539"/>
    <property type="match status" value="1"/>
</dbReference>
<keyword evidence="5" id="KW-1185">Reference proteome</keyword>
<evidence type="ECO:0000313" key="4">
    <source>
        <dbReference type="EMBL" id="QXE28207.1"/>
    </source>
</evidence>
<reference evidence="4" key="1">
    <citation type="submission" date="2021-01" db="EMBL/GenBank/DDBJ databases">
        <title>Chlamydial infections in birds of prey presented to California wildlife rehabilitation facilities.</title>
        <authorList>
            <person name="Seibert B.A."/>
            <person name="Keel M.K."/>
            <person name="Kelly T.R."/>
            <person name="Nilsen R.A."/>
            <person name="Pesti D.R."/>
            <person name="Ciembor P.X."/>
            <person name="Gregory C.R."/>
            <person name="Ritchie B.W."/>
            <person name="Hawkins M.G."/>
        </authorList>
    </citation>
    <scope>NUCLEOTIDE SEQUENCE [LARGE SCALE GENOMIC DNA]</scope>
    <source>
        <strain evidence="4">SWA</strain>
    </source>
</reference>
<feature type="domain" description="DUF1539" evidence="2">
    <location>
        <begin position="152"/>
        <end position="275"/>
    </location>
</feature>